<dbReference type="EMBL" id="BMHE01000003">
    <property type="protein sequence ID" value="GGI44707.1"/>
    <property type="molecule type" value="Genomic_DNA"/>
</dbReference>
<comment type="caution">
    <text evidence="6">The sequence shown here is derived from an EMBL/GenBank/DDBJ whole genome shotgun (WGS) entry which is preliminary data.</text>
</comment>
<dbReference type="RefSeq" id="WP_229757463.1">
    <property type="nucleotide sequence ID" value="NZ_BMHE01000003.1"/>
</dbReference>
<evidence type="ECO:0000313" key="6">
    <source>
        <dbReference type="EMBL" id="GGI44707.1"/>
    </source>
</evidence>
<evidence type="ECO:0000256" key="4">
    <source>
        <dbReference type="ARBA" id="ARBA00022729"/>
    </source>
</evidence>
<dbReference type="PANTHER" id="PTHR30532">
    <property type="entry name" value="IRON III DICITRATE-BINDING PERIPLASMIC PROTEIN"/>
    <property type="match status" value="1"/>
</dbReference>
<gene>
    <name evidence="6" type="ORF">GCM10008018_08440</name>
</gene>
<keyword evidence="4" id="KW-0732">Signal</keyword>
<dbReference type="Proteomes" id="UP000615455">
    <property type="component" value="Unassembled WGS sequence"/>
</dbReference>
<evidence type="ECO:0000259" key="5">
    <source>
        <dbReference type="PROSITE" id="PS50983"/>
    </source>
</evidence>
<keyword evidence="7" id="KW-1185">Reference proteome</keyword>
<dbReference type="PANTHER" id="PTHR30532:SF24">
    <property type="entry name" value="FERRIC ENTEROBACTIN-BINDING PERIPLASMIC PROTEIN FEPB"/>
    <property type="match status" value="1"/>
</dbReference>
<keyword evidence="3" id="KW-0813">Transport</keyword>
<dbReference type="InterPro" id="IPR051313">
    <property type="entry name" value="Bact_iron-sidero_bind"/>
</dbReference>
<proteinExistence type="inferred from homology"/>
<accession>A0ABQ2BPS6</accession>
<feature type="domain" description="Fe/B12 periplasmic-binding" evidence="5">
    <location>
        <begin position="1"/>
        <end position="140"/>
    </location>
</feature>
<comment type="similarity">
    <text evidence="2">Belongs to the bacterial solute-binding protein 8 family.</text>
</comment>
<evidence type="ECO:0000256" key="1">
    <source>
        <dbReference type="ARBA" id="ARBA00004196"/>
    </source>
</evidence>
<comment type="subcellular location">
    <subcellularLocation>
        <location evidence="1">Cell envelope</location>
    </subcellularLocation>
</comment>
<reference evidence="7" key="1">
    <citation type="journal article" date="2019" name="Int. J. Syst. Evol. Microbiol.">
        <title>The Global Catalogue of Microorganisms (GCM) 10K type strain sequencing project: providing services to taxonomists for standard genome sequencing and annotation.</title>
        <authorList>
            <consortium name="The Broad Institute Genomics Platform"/>
            <consortium name="The Broad Institute Genome Sequencing Center for Infectious Disease"/>
            <person name="Wu L."/>
            <person name="Ma J."/>
        </authorList>
    </citation>
    <scope>NUCLEOTIDE SEQUENCE [LARGE SCALE GENOMIC DNA]</scope>
    <source>
        <strain evidence="7">CGMCC 1.15043</strain>
    </source>
</reference>
<evidence type="ECO:0000313" key="7">
    <source>
        <dbReference type="Proteomes" id="UP000615455"/>
    </source>
</evidence>
<protein>
    <recommendedName>
        <fullName evidence="5">Fe/B12 periplasmic-binding domain-containing protein</fullName>
    </recommendedName>
</protein>
<sequence length="140" mass="15621">MIKETQGIINNTKDQLGDLKNKSFALLRVDSKSNFTAQGIKNITYYNETTGFGLMKPDRYPEDSVILTLEALSEMNPDYLIIQHTLEVAKQAILEKEGLAVWKSLKAVKNNHVVLFDNSLNTGSVLAIRLAAENLLKLAQ</sequence>
<dbReference type="PROSITE" id="PS50983">
    <property type="entry name" value="FE_B12_PBP"/>
    <property type="match status" value="1"/>
</dbReference>
<dbReference type="InterPro" id="IPR002491">
    <property type="entry name" value="ABC_transptr_periplasmic_BD"/>
</dbReference>
<dbReference type="SUPFAM" id="SSF53807">
    <property type="entry name" value="Helical backbone' metal receptor"/>
    <property type="match status" value="1"/>
</dbReference>
<name>A0ABQ2BPS6_9BACL</name>
<dbReference type="Gene3D" id="3.40.50.1980">
    <property type="entry name" value="Nitrogenase molybdenum iron protein domain"/>
    <property type="match status" value="1"/>
</dbReference>
<organism evidence="6 7">
    <name type="scientific">Paenibacillus marchantiophytorum</name>
    <dbReference type="NCBI Taxonomy" id="1619310"/>
    <lineage>
        <taxon>Bacteria</taxon>
        <taxon>Bacillati</taxon>
        <taxon>Bacillota</taxon>
        <taxon>Bacilli</taxon>
        <taxon>Bacillales</taxon>
        <taxon>Paenibacillaceae</taxon>
        <taxon>Paenibacillus</taxon>
    </lineage>
</organism>
<evidence type="ECO:0000256" key="2">
    <source>
        <dbReference type="ARBA" id="ARBA00008814"/>
    </source>
</evidence>
<evidence type="ECO:0000256" key="3">
    <source>
        <dbReference type="ARBA" id="ARBA00022448"/>
    </source>
</evidence>